<keyword evidence="1" id="KW-0732">Signal</keyword>
<reference evidence="2 3" key="1">
    <citation type="submission" date="2016-08" db="EMBL/GenBank/DDBJ databases">
        <authorList>
            <person name="Seilhamer J.J."/>
        </authorList>
    </citation>
    <scope>NUCLEOTIDE SEQUENCE [LARGE SCALE GENOMIC DNA]</scope>
    <source>
        <strain evidence="2 3">A37T2</strain>
    </source>
</reference>
<dbReference type="RefSeq" id="WP_089715438.1">
    <property type="nucleotide sequence ID" value="NZ_FMAR01000021.1"/>
</dbReference>
<dbReference type="Proteomes" id="UP000242818">
    <property type="component" value="Unassembled WGS sequence"/>
</dbReference>
<dbReference type="PROSITE" id="PS51257">
    <property type="entry name" value="PROKAR_LIPOPROTEIN"/>
    <property type="match status" value="1"/>
</dbReference>
<dbReference type="EMBL" id="FMAR01000021">
    <property type="protein sequence ID" value="SCC62553.1"/>
    <property type="molecule type" value="Genomic_DNA"/>
</dbReference>
<accession>A0A1C4G3M5</accession>
<evidence type="ECO:0000313" key="2">
    <source>
        <dbReference type="EMBL" id="SCC62553.1"/>
    </source>
</evidence>
<organism evidence="2 3">
    <name type="scientific">Chitinophaga costaii</name>
    <dbReference type="NCBI Taxonomy" id="1335309"/>
    <lineage>
        <taxon>Bacteria</taxon>
        <taxon>Pseudomonadati</taxon>
        <taxon>Bacteroidota</taxon>
        <taxon>Chitinophagia</taxon>
        <taxon>Chitinophagales</taxon>
        <taxon>Chitinophagaceae</taxon>
        <taxon>Chitinophaga</taxon>
    </lineage>
</organism>
<gene>
    <name evidence="2" type="ORF">GA0116948_1211</name>
</gene>
<sequence length="153" mass="16523">MKYINIAIIALTITALFAACHKAQDTHLPNAFTINETLYATPHAAVVTASGSYQLLTLSSGNATDSTSPKVTFAVDSIVTPWSYIPYDSSSPASYNSLILAEVSYTDSTLKKLTQLTDGTLTIHKTNPTNYVIDYALVYDSTFITGHYSGKVN</sequence>
<dbReference type="OrthoDB" id="9948570at2"/>
<dbReference type="AlphaFoldDB" id="A0A1C4G3M5"/>
<protein>
    <submittedName>
        <fullName evidence="2">Uncharacterized protein</fullName>
    </submittedName>
</protein>
<name>A0A1C4G3M5_9BACT</name>
<feature type="signal peptide" evidence="1">
    <location>
        <begin position="1"/>
        <end position="18"/>
    </location>
</feature>
<proteinExistence type="predicted"/>
<evidence type="ECO:0000313" key="3">
    <source>
        <dbReference type="Proteomes" id="UP000242818"/>
    </source>
</evidence>
<keyword evidence="3" id="KW-1185">Reference proteome</keyword>
<evidence type="ECO:0000256" key="1">
    <source>
        <dbReference type="SAM" id="SignalP"/>
    </source>
</evidence>
<feature type="chain" id="PRO_5008692256" evidence="1">
    <location>
        <begin position="19"/>
        <end position="153"/>
    </location>
</feature>